<evidence type="ECO:0000313" key="15">
    <source>
        <dbReference type="EMBL" id="ADL18512.1"/>
    </source>
</evidence>
<dbReference type="EC" id="4.2.1.24" evidence="3 13"/>
<keyword evidence="6 13" id="KW-0456">Lyase</keyword>
<evidence type="ECO:0000256" key="6">
    <source>
        <dbReference type="ARBA" id="ARBA00023239"/>
    </source>
</evidence>
<dbReference type="GeneID" id="9498317"/>
<name>D9PZM4_ACIS3</name>
<dbReference type="InterPro" id="IPR001731">
    <property type="entry name" value="ALAD"/>
</dbReference>
<dbReference type="RefSeq" id="WP_013266024.1">
    <property type="nucleotide sequence ID" value="NC_014374.1"/>
</dbReference>
<feature type="binding site" evidence="10">
    <location>
        <position position="225"/>
    </location>
    <ligand>
        <name>5-aminolevulinate</name>
        <dbReference type="ChEBI" id="CHEBI:356416"/>
        <label>1</label>
    </ligand>
</feature>
<keyword evidence="12" id="KW-0460">Magnesium</keyword>
<dbReference type="eggNOG" id="arCOG04300">
    <property type="taxonomic scope" value="Archaea"/>
</dbReference>
<feature type="active site" description="Schiff-base intermediate with substrate" evidence="9">
    <location>
        <position position="256"/>
    </location>
</feature>
<organism evidence="15 16">
    <name type="scientific">Acidilobus saccharovorans (strain DSM 16705 / JCM 18335 / VKM B-2471 / 345-15)</name>
    <dbReference type="NCBI Taxonomy" id="666510"/>
    <lineage>
        <taxon>Archaea</taxon>
        <taxon>Thermoproteota</taxon>
        <taxon>Thermoprotei</taxon>
        <taxon>Acidilobales</taxon>
        <taxon>Acidilobaceae</taxon>
        <taxon>Acidilobus</taxon>
    </lineage>
</organism>
<dbReference type="UniPathway" id="UPA00251">
    <property type="reaction ID" value="UER00318"/>
</dbReference>
<evidence type="ECO:0000256" key="5">
    <source>
        <dbReference type="ARBA" id="ARBA00023133"/>
    </source>
</evidence>
<evidence type="ECO:0000256" key="12">
    <source>
        <dbReference type="PIRSR" id="PIRSR001415-5"/>
    </source>
</evidence>
<accession>D9PZM4</accession>
<evidence type="ECO:0000256" key="1">
    <source>
        <dbReference type="ARBA" id="ARBA00004694"/>
    </source>
</evidence>
<evidence type="ECO:0000256" key="7">
    <source>
        <dbReference type="ARBA" id="ARBA00023244"/>
    </source>
</evidence>
<dbReference type="SUPFAM" id="SSF51569">
    <property type="entry name" value="Aldolase"/>
    <property type="match status" value="1"/>
</dbReference>
<evidence type="ECO:0000256" key="3">
    <source>
        <dbReference type="ARBA" id="ARBA00012053"/>
    </source>
</evidence>
<feature type="binding site" evidence="10">
    <location>
        <position position="283"/>
    </location>
    <ligand>
        <name>5-aminolevulinate</name>
        <dbReference type="ChEBI" id="CHEBI:356416"/>
        <label>2</label>
    </ligand>
</feature>
<dbReference type="HOGENOM" id="CLU_035731_0_0_2"/>
<dbReference type="PRINTS" id="PR00144">
    <property type="entry name" value="DALDHYDRTASE"/>
</dbReference>
<dbReference type="FunFam" id="3.20.20.70:FF:000019">
    <property type="entry name" value="Delta-aminolevulinic acid dehydratase"/>
    <property type="match status" value="1"/>
</dbReference>
<dbReference type="GO" id="GO:0006782">
    <property type="term" value="P:protoporphyrinogen IX biosynthetic process"/>
    <property type="evidence" value="ECO:0007669"/>
    <property type="project" value="UniProtKB-UniPathway"/>
</dbReference>
<comment type="catalytic activity">
    <reaction evidence="8 13">
        <text>2 5-aminolevulinate = porphobilinogen + 2 H2O + H(+)</text>
        <dbReference type="Rhea" id="RHEA:24064"/>
        <dbReference type="ChEBI" id="CHEBI:15377"/>
        <dbReference type="ChEBI" id="CHEBI:15378"/>
        <dbReference type="ChEBI" id="CHEBI:58126"/>
        <dbReference type="ChEBI" id="CHEBI:356416"/>
        <dbReference type="EC" id="4.2.1.24"/>
    </reaction>
</comment>
<dbReference type="NCBIfam" id="NF006762">
    <property type="entry name" value="PRK09283.1"/>
    <property type="match status" value="1"/>
</dbReference>
<dbReference type="GO" id="GO:0005829">
    <property type="term" value="C:cytosol"/>
    <property type="evidence" value="ECO:0007669"/>
    <property type="project" value="TreeGrafter"/>
</dbReference>
<evidence type="ECO:0000256" key="14">
    <source>
        <dbReference type="RuleBase" id="RU004161"/>
    </source>
</evidence>
<dbReference type="SMART" id="SM01004">
    <property type="entry name" value="ALAD"/>
    <property type="match status" value="1"/>
</dbReference>
<keyword evidence="16" id="KW-1185">Reference proteome</keyword>
<dbReference type="Proteomes" id="UP000000346">
    <property type="component" value="Chromosome"/>
</dbReference>
<evidence type="ECO:0000256" key="8">
    <source>
        <dbReference type="ARBA" id="ARBA00047651"/>
    </source>
</evidence>
<dbReference type="GO" id="GO:0008270">
    <property type="term" value="F:zinc ion binding"/>
    <property type="evidence" value="ECO:0007669"/>
    <property type="project" value="TreeGrafter"/>
</dbReference>
<dbReference type="InterPro" id="IPR030656">
    <property type="entry name" value="ALAD_AS"/>
</dbReference>
<dbReference type="STRING" id="666510.ASAC_0104"/>
<dbReference type="Pfam" id="PF00490">
    <property type="entry name" value="ALAD"/>
    <property type="match status" value="1"/>
</dbReference>
<comment type="similarity">
    <text evidence="2 14">Belongs to the ALAD family.</text>
</comment>
<evidence type="ECO:0000256" key="13">
    <source>
        <dbReference type="RuleBase" id="RU000515"/>
    </source>
</evidence>
<dbReference type="EMBL" id="CP001742">
    <property type="protein sequence ID" value="ADL18512.1"/>
    <property type="molecule type" value="Genomic_DNA"/>
</dbReference>
<dbReference type="Gene3D" id="3.20.20.70">
    <property type="entry name" value="Aldolase class I"/>
    <property type="match status" value="1"/>
</dbReference>
<keyword evidence="7 13" id="KW-0627">Porphyrin biosynthesis</keyword>
<evidence type="ECO:0000256" key="9">
    <source>
        <dbReference type="PIRSR" id="PIRSR001415-1"/>
    </source>
</evidence>
<feature type="active site" description="Schiff-base intermediate with substrate" evidence="9">
    <location>
        <position position="203"/>
    </location>
</feature>
<feature type="binding site" evidence="11">
    <location>
        <position position="124"/>
    </location>
    <ligand>
        <name>Zn(2+)</name>
        <dbReference type="ChEBI" id="CHEBI:29105"/>
        <note>catalytic</note>
    </ligand>
</feature>
<keyword evidence="11" id="KW-0862">Zinc</keyword>
<dbReference type="GO" id="GO:0004655">
    <property type="term" value="F:porphobilinogen synthase activity"/>
    <property type="evidence" value="ECO:0007669"/>
    <property type="project" value="UniProtKB-EC"/>
</dbReference>
<protein>
    <recommendedName>
        <fullName evidence="4 13">Delta-aminolevulinic acid dehydratase</fullName>
        <ecNumber evidence="3 13">4.2.1.24</ecNumber>
    </recommendedName>
</protein>
<dbReference type="PIRSF" id="PIRSF001415">
    <property type="entry name" value="Porphbilin_synth"/>
    <property type="match status" value="1"/>
</dbReference>
<dbReference type="CDD" id="cd00384">
    <property type="entry name" value="ALAD_PBGS"/>
    <property type="match status" value="1"/>
</dbReference>
<evidence type="ECO:0000256" key="4">
    <source>
        <dbReference type="ARBA" id="ARBA00020771"/>
    </source>
</evidence>
<sequence length="338" mass="36884">MTGFPRIRPRRLRSSSALRSLIAEVDLSPSRFIMPLFVDENLKSPIPTPGLEGYTTYPPDSKELINLVNAAMEVGVKSFLIFGVPSTKDEVGSRAFAEDGPVQRALRTIRSEVGWEPVLMTDLCICEYTSHGHCGIPVNSRRGTVIDNDSTLKVYQKIAVSQAQAGADFIAPSGMMDGQVRAIREALDTAGFTDVGIMAYSAKYASSMYGPFREAVDSAPRFGDRKSYQMDPRNAREAIKEVRLDLEEGADIVMVKPALMYLDVISLVKRTYPDVPLAAYNVSGEYAMIKAAARQGLIDGVAAMMEALYAIRRAGADMIITYFALDAARAIASGKSPF</sequence>
<keyword evidence="5" id="KW-0350">Heme biosynthesis</keyword>
<feature type="binding site" evidence="10">
    <location>
        <position position="322"/>
    </location>
    <ligand>
        <name>5-aminolevulinate</name>
        <dbReference type="ChEBI" id="CHEBI:356416"/>
        <label>2</label>
    </ligand>
</feature>
<evidence type="ECO:0000313" key="16">
    <source>
        <dbReference type="Proteomes" id="UP000000346"/>
    </source>
</evidence>
<reference evidence="15 16" key="1">
    <citation type="journal article" date="2010" name="Appl. Environ. Microbiol.">
        <title>The genome sequence of the crenarchaeon Acidilobus saccharovorans supports a new order, Acidilobales, and suggests an important ecological role in terrestrial acidic hot springs.</title>
        <authorList>
            <person name="Mardanov A.V."/>
            <person name="Svetlitchnyi V.A."/>
            <person name="Beletsky A.V."/>
            <person name="Prokofeva M.I."/>
            <person name="Bonch-Osmolovskaya E.A."/>
            <person name="Ravin N.V."/>
            <person name="Skryabin K.G."/>
        </authorList>
    </citation>
    <scope>NUCLEOTIDE SEQUENCE [LARGE SCALE GENOMIC DNA]</scope>
    <source>
        <strain evidence="16">DSM 16705 / JCM 18335 / VKM B-2471 / 345-15</strain>
    </source>
</reference>
<evidence type="ECO:0000256" key="11">
    <source>
        <dbReference type="PIRSR" id="PIRSR001415-3"/>
    </source>
</evidence>
<dbReference type="AlphaFoldDB" id="D9PZM4"/>
<proteinExistence type="inferred from homology"/>
<dbReference type="PROSITE" id="PS00169">
    <property type="entry name" value="D_ALA_DEHYDRATASE"/>
    <property type="match status" value="1"/>
</dbReference>
<dbReference type="PANTHER" id="PTHR11458">
    <property type="entry name" value="DELTA-AMINOLEVULINIC ACID DEHYDRATASE"/>
    <property type="match status" value="1"/>
</dbReference>
<feature type="binding site" evidence="12">
    <location>
        <position position="241"/>
    </location>
    <ligand>
        <name>Mg(2+)</name>
        <dbReference type="ChEBI" id="CHEBI:18420"/>
    </ligand>
</feature>
<keyword evidence="11" id="KW-0479">Metal-binding</keyword>
<evidence type="ECO:0000256" key="2">
    <source>
        <dbReference type="ARBA" id="ARBA00008055"/>
    </source>
</evidence>
<gene>
    <name evidence="15" type="ordered locus">ASAC_0104</name>
</gene>
<dbReference type="PANTHER" id="PTHR11458:SF0">
    <property type="entry name" value="DELTA-AMINOLEVULINIC ACID DEHYDRATASE"/>
    <property type="match status" value="1"/>
</dbReference>
<dbReference type="OrthoDB" id="8493at2157"/>
<dbReference type="FunCoup" id="D9PZM4">
    <property type="interactions" value="174"/>
</dbReference>
<feature type="binding site" evidence="11">
    <location>
        <position position="126"/>
    </location>
    <ligand>
        <name>Zn(2+)</name>
        <dbReference type="ChEBI" id="CHEBI:29105"/>
        <note>catalytic</note>
    </ligand>
</feature>
<dbReference type="InterPro" id="IPR013785">
    <property type="entry name" value="Aldolase_TIM"/>
</dbReference>
<comment type="subunit">
    <text evidence="13">Homooctamer.</text>
</comment>
<feature type="binding site" evidence="10">
    <location>
        <position position="213"/>
    </location>
    <ligand>
        <name>5-aminolevulinate</name>
        <dbReference type="ChEBI" id="CHEBI:356416"/>
        <label>1</label>
    </ligand>
</feature>
<dbReference type="InParanoid" id="D9PZM4"/>
<comment type="pathway">
    <text evidence="1">Porphyrin-containing compound metabolism; protoporphyrin-IX biosynthesis; coproporphyrinogen-III from 5-aminolevulinate: step 1/4.</text>
</comment>
<evidence type="ECO:0000256" key="10">
    <source>
        <dbReference type="PIRSR" id="PIRSR001415-2"/>
    </source>
</evidence>
<feature type="binding site" evidence="11">
    <location>
        <position position="134"/>
    </location>
    <ligand>
        <name>Zn(2+)</name>
        <dbReference type="ChEBI" id="CHEBI:29105"/>
        <note>catalytic</note>
    </ligand>
</feature>
<dbReference type="KEGG" id="asc:ASAC_0104"/>